<proteinExistence type="predicted"/>
<keyword evidence="2" id="KW-1185">Reference proteome</keyword>
<dbReference type="OrthoDB" id="6626154at2"/>
<protein>
    <submittedName>
        <fullName evidence="1">Uncharacterized protein</fullName>
    </submittedName>
</protein>
<dbReference type="RefSeq" id="WP_141098520.1">
    <property type="nucleotide sequence ID" value="NZ_FYDG01000020.1"/>
</dbReference>
<name>A0A212SAS5_RHOAC</name>
<accession>A0A212SAS5</accession>
<organism evidence="1 2">
    <name type="scientific">Rhodoblastus acidophilus</name>
    <name type="common">Rhodopseudomonas acidophila</name>
    <dbReference type="NCBI Taxonomy" id="1074"/>
    <lineage>
        <taxon>Bacteria</taxon>
        <taxon>Pseudomonadati</taxon>
        <taxon>Pseudomonadota</taxon>
        <taxon>Alphaproteobacteria</taxon>
        <taxon>Hyphomicrobiales</taxon>
        <taxon>Rhodoblastaceae</taxon>
        <taxon>Rhodoblastus</taxon>
    </lineage>
</organism>
<reference evidence="2" key="1">
    <citation type="submission" date="2017-06" db="EMBL/GenBank/DDBJ databases">
        <authorList>
            <person name="Varghese N."/>
            <person name="Submissions S."/>
        </authorList>
    </citation>
    <scope>NUCLEOTIDE SEQUENCE [LARGE SCALE GENOMIC DNA]</scope>
    <source>
        <strain evidence="2">DSM 137</strain>
    </source>
</reference>
<dbReference type="EMBL" id="FYDG01000020">
    <property type="protein sequence ID" value="SNB82429.1"/>
    <property type="molecule type" value="Genomic_DNA"/>
</dbReference>
<gene>
    <name evidence="1" type="ORF">SAMN06265338_12014</name>
</gene>
<dbReference type="AlphaFoldDB" id="A0A212SAS5"/>
<dbReference type="Proteomes" id="UP000198418">
    <property type="component" value="Unassembled WGS sequence"/>
</dbReference>
<evidence type="ECO:0000313" key="1">
    <source>
        <dbReference type="EMBL" id="SNB82429.1"/>
    </source>
</evidence>
<sequence length="438" mass="48976">MCRTWGSPQPGATVAVEDQRAVAEAIFNPPAPSAGLLRAAEAHRKNTAYRARQREELLDQLAQINERSFAELRYPSLGEVGRFLCDENTNRYSHFVTRFSHGDIFATKYDATACMSAEGGDADEFIAVLRGLHERVVLAKDESGLISPSRFNPDAAADTKRGLANVEYVNGIWLDNDGGDLGVEKFVEFFPHLRMVIWNTYSHTPAKPRWRVFIPTSMALSLDAHRLIMHRIMKVLNENGYWLKEQREKDHRIKNGRLHGFDRSKLNAASLFFLPCQAKNPGDSFFHDFNDDSRGPLDVVRWLDDCIAILRDPEPEPEREAEPEAVIAGPIPAPSGGVVCAQLIAVQQKLLAERTANPARIIDAAVAEWRQTSRGHGHEGFFRLARTLHWAGITGFDLQQKLREEAAYAYSPNDRRAEINGIVRKLDQSGKIGGGRAA</sequence>
<evidence type="ECO:0000313" key="2">
    <source>
        <dbReference type="Proteomes" id="UP000198418"/>
    </source>
</evidence>